<protein>
    <submittedName>
        <fullName evidence="1">Class I SAM-dependent methyltransferase</fullName>
    </submittedName>
</protein>
<dbReference type="InterPro" id="IPR007536">
    <property type="entry name" value="16SrRNA_methylTrfase_J"/>
</dbReference>
<name>A0A6M0QC33_9BACI</name>
<reference evidence="1 2" key="1">
    <citation type="submission" date="2020-02" db="EMBL/GenBank/DDBJ databases">
        <title>Bacillus aquiflavi sp. nov., isolated from yellow water of strong flavor Chinese baijiu in Yibin region of China.</title>
        <authorList>
            <person name="Xie J."/>
        </authorList>
    </citation>
    <scope>NUCLEOTIDE SEQUENCE [LARGE SCALE GENOMIC DNA]</scope>
    <source>
        <strain evidence="1 2">SA4</strain>
    </source>
</reference>
<dbReference type="EMBL" id="JAAIWM010000011">
    <property type="protein sequence ID" value="NEY73941.1"/>
    <property type="molecule type" value="Genomic_DNA"/>
</dbReference>
<accession>A0A6M0QC33</accession>
<comment type="caution">
    <text evidence="1">The sequence shown here is derived from an EMBL/GenBank/DDBJ whole genome shotgun (WGS) entry which is preliminary data.</text>
</comment>
<keyword evidence="2" id="KW-1185">Reference proteome</keyword>
<organism evidence="1 2">
    <name type="scientific">Bacillus mesophilus</name>
    <dbReference type="NCBI Taxonomy" id="1808955"/>
    <lineage>
        <taxon>Bacteria</taxon>
        <taxon>Bacillati</taxon>
        <taxon>Bacillota</taxon>
        <taxon>Bacilli</taxon>
        <taxon>Bacillales</taxon>
        <taxon>Bacillaceae</taxon>
        <taxon>Bacillus</taxon>
    </lineage>
</organism>
<dbReference type="Pfam" id="PF04445">
    <property type="entry name" value="SAM_MT"/>
    <property type="match status" value="1"/>
</dbReference>
<dbReference type="GO" id="GO:0008990">
    <property type="term" value="F:rRNA (guanine-N2-)-methyltransferase activity"/>
    <property type="evidence" value="ECO:0007669"/>
    <property type="project" value="InterPro"/>
</dbReference>
<keyword evidence="1" id="KW-0808">Transferase</keyword>
<sequence length="258" mass="29321">MIITTSSRANRSLVEHAHQLAKEWNESFQSRGRDSIQDIQEKFSEEVLVVGKNRIELFIPGEDQPIFFHPNSAMFRIKRLISGGHDPFVEACQLSKGMSLLDCTLGLGSDSIVASYAVGKSGQVTSIEGNKTLANLVKTGLKTWESQIPEMDDAMRAIQIQHTPYQKFLTKSDDKSFDIIYFDPMFEESIEQSVGLLGVKKLALYDDLSEQTIIEAKRVARKRIVLKDHWKSIRFEKHGFTPIRRKSANFHYGVIELE</sequence>
<evidence type="ECO:0000313" key="1">
    <source>
        <dbReference type="EMBL" id="NEY73941.1"/>
    </source>
</evidence>
<dbReference type="Gene3D" id="3.40.50.150">
    <property type="entry name" value="Vaccinia Virus protein VP39"/>
    <property type="match status" value="1"/>
</dbReference>
<proteinExistence type="predicted"/>
<dbReference type="SUPFAM" id="SSF53335">
    <property type="entry name" value="S-adenosyl-L-methionine-dependent methyltransferases"/>
    <property type="match status" value="1"/>
</dbReference>
<gene>
    <name evidence="1" type="ORF">G4D63_19765</name>
</gene>
<dbReference type="Proteomes" id="UP000481043">
    <property type="component" value="Unassembled WGS sequence"/>
</dbReference>
<dbReference type="AlphaFoldDB" id="A0A6M0QC33"/>
<dbReference type="RefSeq" id="WP_163181808.1">
    <property type="nucleotide sequence ID" value="NZ_JAAIWM010000011.1"/>
</dbReference>
<dbReference type="PANTHER" id="PTHR36112">
    <property type="entry name" value="RIBOSOMAL RNA SMALL SUBUNIT METHYLTRANSFERASE J"/>
    <property type="match status" value="1"/>
</dbReference>
<dbReference type="PANTHER" id="PTHR36112:SF1">
    <property type="entry name" value="RIBOSOMAL RNA SMALL SUBUNIT METHYLTRANSFERASE J"/>
    <property type="match status" value="1"/>
</dbReference>
<keyword evidence="1" id="KW-0489">Methyltransferase</keyword>
<dbReference type="InterPro" id="IPR029063">
    <property type="entry name" value="SAM-dependent_MTases_sf"/>
</dbReference>
<evidence type="ECO:0000313" key="2">
    <source>
        <dbReference type="Proteomes" id="UP000481043"/>
    </source>
</evidence>